<keyword evidence="1" id="KW-0238">DNA-binding</keyword>
<dbReference type="InterPro" id="IPR010982">
    <property type="entry name" value="Lambda_DNA-bd_dom_sf"/>
</dbReference>
<dbReference type="RefSeq" id="WP_379758768.1">
    <property type="nucleotide sequence ID" value="NZ_JBHSYB010000065.1"/>
</dbReference>
<accession>A0ABW3J522</accession>
<evidence type="ECO:0000313" key="3">
    <source>
        <dbReference type="EMBL" id="MFD0985196.1"/>
    </source>
</evidence>
<evidence type="ECO:0000256" key="1">
    <source>
        <dbReference type="ARBA" id="ARBA00023125"/>
    </source>
</evidence>
<dbReference type="Gene3D" id="1.10.260.40">
    <property type="entry name" value="lambda repressor-like DNA-binding domains"/>
    <property type="match status" value="1"/>
</dbReference>
<dbReference type="PANTHER" id="PTHR46797:SF1">
    <property type="entry name" value="METHYLPHOSPHONATE SYNTHASE"/>
    <property type="match status" value="1"/>
</dbReference>
<protein>
    <submittedName>
        <fullName evidence="3">Helix-turn-helix domain-containing protein</fullName>
    </submittedName>
</protein>
<dbReference type="SMART" id="SM00530">
    <property type="entry name" value="HTH_XRE"/>
    <property type="match status" value="1"/>
</dbReference>
<dbReference type="PROSITE" id="PS50943">
    <property type="entry name" value="HTH_CROC1"/>
    <property type="match status" value="1"/>
</dbReference>
<comment type="caution">
    <text evidence="3">The sequence shown here is derived from an EMBL/GenBank/DDBJ whole genome shotgun (WGS) entry which is preliminary data.</text>
</comment>
<dbReference type="CDD" id="cd00093">
    <property type="entry name" value="HTH_XRE"/>
    <property type="match status" value="1"/>
</dbReference>
<proteinExistence type="predicted"/>
<keyword evidence="4" id="KW-1185">Reference proteome</keyword>
<evidence type="ECO:0000313" key="4">
    <source>
        <dbReference type="Proteomes" id="UP001597051"/>
    </source>
</evidence>
<reference evidence="4" key="1">
    <citation type="journal article" date="2019" name="Int. J. Syst. Evol. Microbiol.">
        <title>The Global Catalogue of Microorganisms (GCM) 10K type strain sequencing project: providing services to taxonomists for standard genome sequencing and annotation.</title>
        <authorList>
            <consortium name="The Broad Institute Genomics Platform"/>
            <consortium name="The Broad Institute Genome Sequencing Center for Infectious Disease"/>
            <person name="Wu L."/>
            <person name="Ma J."/>
        </authorList>
    </citation>
    <scope>NUCLEOTIDE SEQUENCE [LARGE SCALE GENOMIC DNA]</scope>
    <source>
        <strain evidence="4">CECT 7649</strain>
    </source>
</reference>
<dbReference type="Proteomes" id="UP001597051">
    <property type="component" value="Unassembled WGS sequence"/>
</dbReference>
<dbReference type="InterPro" id="IPR001387">
    <property type="entry name" value="Cro/C1-type_HTH"/>
</dbReference>
<evidence type="ECO:0000259" key="2">
    <source>
        <dbReference type="PROSITE" id="PS50943"/>
    </source>
</evidence>
<dbReference type="Pfam" id="PF01381">
    <property type="entry name" value="HTH_3"/>
    <property type="match status" value="1"/>
</dbReference>
<dbReference type="EMBL" id="JBHTIZ010000044">
    <property type="protein sequence ID" value="MFD0985196.1"/>
    <property type="molecule type" value="Genomic_DNA"/>
</dbReference>
<gene>
    <name evidence="3" type="ORF">ACFQ0S_12000</name>
</gene>
<feature type="domain" description="HTH cro/C1-type" evidence="2">
    <location>
        <begin position="43"/>
        <end position="89"/>
    </location>
</feature>
<organism evidence="3 4">
    <name type="scientific">Flavobacterium myungsuense</name>
    <dbReference type="NCBI Taxonomy" id="651823"/>
    <lineage>
        <taxon>Bacteria</taxon>
        <taxon>Pseudomonadati</taxon>
        <taxon>Bacteroidota</taxon>
        <taxon>Flavobacteriia</taxon>
        <taxon>Flavobacteriales</taxon>
        <taxon>Flavobacteriaceae</taxon>
        <taxon>Flavobacterium</taxon>
    </lineage>
</organism>
<dbReference type="InterPro" id="IPR050807">
    <property type="entry name" value="TransReg_Diox_bact_type"/>
</dbReference>
<sequence>MKAKTNNLKTLAEFKDEFYGKKGTEKRDKLEKGYEQFKLGALIHEARIEKGLTQEELAHKSGTTKSYISRIENNVKEVRFSTLQKIVELGLGGKLELAIKL</sequence>
<dbReference type="PANTHER" id="PTHR46797">
    <property type="entry name" value="HTH-TYPE TRANSCRIPTIONAL REGULATOR"/>
    <property type="match status" value="1"/>
</dbReference>
<name>A0ABW3J522_9FLAO</name>
<dbReference type="SUPFAM" id="SSF47413">
    <property type="entry name" value="lambda repressor-like DNA-binding domains"/>
    <property type="match status" value="1"/>
</dbReference>